<dbReference type="EMBL" id="QRZI01000001">
    <property type="protein sequence ID" value="RGV66332.1"/>
    <property type="molecule type" value="Genomic_DNA"/>
</dbReference>
<accession>A0A395XDC6</accession>
<dbReference type="Gene3D" id="1.10.10.60">
    <property type="entry name" value="Homeodomain-like"/>
    <property type="match status" value="1"/>
</dbReference>
<dbReference type="InterPro" id="IPR018060">
    <property type="entry name" value="HTH_AraC"/>
</dbReference>
<dbReference type="Proteomes" id="UP000265828">
    <property type="component" value="Unassembled WGS sequence"/>
</dbReference>
<dbReference type="Pfam" id="PF10114">
    <property type="entry name" value="PocR"/>
    <property type="match status" value="1"/>
</dbReference>
<comment type="caution">
    <text evidence="5">The sequence shown here is derived from an EMBL/GenBank/DDBJ whole genome shotgun (WGS) entry which is preliminary data.</text>
</comment>
<evidence type="ECO:0000256" key="2">
    <source>
        <dbReference type="ARBA" id="ARBA00023125"/>
    </source>
</evidence>
<dbReference type="SUPFAM" id="SSF46689">
    <property type="entry name" value="Homeodomain-like"/>
    <property type="match status" value="1"/>
</dbReference>
<gene>
    <name evidence="6" type="ORF">DW040_06160</name>
    <name evidence="5" type="ORF">DWW07_01155</name>
</gene>
<dbReference type="PROSITE" id="PS01124">
    <property type="entry name" value="HTH_ARAC_FAMILY_2"/>
    <property type="match status" value="1"/>
</dbReference>
<dbReference type="RefSeq" id="WP_117627940.1">
    <property type="nucleotide sequence ID" value="NZ_CABJDZ010000002.1"/>
</dbReference>
<evidence type="ECO:0000256" key="1">
    <source>
        <dbReference type="ARBA" id="ARBA00023015"/>
    </source>
</evidence>
<name>A0A395XDC6_9FIRM</name>
<evidence type="ECO:0000313" key="5">
    <source>
        <dbReference type="EMBL" id="RGV66332.1"/>
    </source>
</evidence>
<dbReference type="Proteomes" id="UP000284267">
    <property type="component" value="Unassembled WGS sequence"/>
</dbReference>
<keyword evidence="2" id="KW-0238">DNA-binding</keyword>
<feature type="domain" description="HTH araC/xylS-type" evidence="4">
    <location>
        <begin position="179"/>
        <end position="277"/>
    </location>
</feature>
<dbReference type="PROSITE" id="PS00041">
    <property type="entry name" value="HTH_ARAC_FAMILY_1"/>
    <property type="match status" value="1"/>
</dbReference>
<keyword evidence="3" id="KW-0804">Transcription</keyword>
<evidence type="ECO:0000313" key="7">
    <source>
        <dbReference type="Proteomes" id="UP000265828"/>
    </source>
</evidence>
<proteinExistence type="predicted"/>
<reference evidence="7 8" key="1">
    <citation type="submission" date="2018-08" db="EMBL/GenBank/DDBJ databases">
        <title>A genome reference for cultivated species of the human gut microbiota.</title>
        <authorList>
            <person name="Zou Y."/>
            <person name="Xue W."/>
            <person name="Luo G."/>
        </authorList>
    </citation>
    <scope>NUCLEOTIDE SEQUENCE [LARGE SCALE GENOMIC DNA]</scope>
    <source>
        <strain evidence="5 7">AF14-23</strain>
        <strain evidence="6 8">AF39-4</strain>
    </source>
</reference>
<evidence type="ECO:0000259" key="4">
    <source>
        <dbReference type="PROSITE" id="PS01124"/>
    </source>
</evidence>
<dbReference type="EMBL" id="QROE01000002">
    <property type="protein sequence ID" value="RHK96776.1"/>
    <property type="molecule type" value="Genomic_DNA"/>
</dbReference>
<dbReference type="SMART" id="SM00342">
    <property type="entry name" value="HTH_ARAC"/>
    <property type="match status" value="1"/>
</dbReference>
<dbReference type="InterPro" id="IPR009057">
    <property type="entry name" value="Homeodomain-like_sf"/>
</dbReference>
<dbReference type="InterPro" id="IPR018062">
    <property type="entry name" value="HTH_AraC-typ_CS"/>
</dbReference>
<evidence type="ECO:0000313" key="8">
    <source>
        <dbReference type="Proteomes" id="UP000284267"/>
    </source>
</evidence>
<dbReference type="InterPro" id="IPR018771">
    <property type="entry name" value="PocR_dom"/>
</dbReference>
<evidence type="ECO:0000313" key="6">
    <source>
        <dbReference type="EMBL" id="RHK96776.1"/>
    </source>
</evidence>
<keyword evidence="1" id="KW-0805">Transcription regulation</keyword>
<dbReference type="Pfam" id="PF12833">
    <property type="entry name" value="HTH_18"/>
    <property type="match status" value="1"/>
</dbReference>
<dbReference type="AlphaFoldDB" id="A0A395XDC6"/>
<organism evidence="5 7">
    <name type="scientific">Blautia obeum</name>
    <dbReference type="NCBI Taxonomy" id="40520"/>
    <lineage>
        <taxon>Bacteria</taxon>
        <taxon>Bacillati</taxon>
        <taxon>Bacillota</taxon>
        <taxon>Clostridia</taxon>
        <taxon>Lachnospirales</taxon>
        <taxon>Lachnospiraceae</taxon>
        <taxon>Blautia</taxon>
    </lineage>
</organism>
<dbReference type="GO" id="GO:0003700">
    <property type="term" value="F:DNA-binding transcription factor activity"/>
    <property type="evidence" value="ECO:0007669"/>
    <property type="project" value="InterPro"/>
</dbReference>
<dbReference type="PANTHER" id="PTHR43280">
    <property type="entry name" value="ARAC-FAMILY TRANSCRIPTIONAL REGULATOR"/>
    <property type="match status" value="1"/>
</dbReference>
<evidence type="ECO:0000256" key="3">
    <source>
        <dbReference type="ARBA" id="ARBA00023163"/>
    </source>
</evidence>
<protein>
    <submittedName>
        <fullName evidence="5">Helix-turn-helix domain-containing protein</fullName>
    </submittedName>
</protein>
<sequence>MMNLIYSFDEINKILFDFNKLTNFRIALFDNNFTEFLSCPTRLSRFCKTLREDITLNEKCHHCDFEGFAKCTNERKTIIYQCHMGMTEIISPIISSDTIIGYVMCGQFFSSDSLYKKWDNLLPVLKKQNVDIETLHTLHNKYTLFSTDILPSLQHYLEMIGTYLNVTGLLKMNKNNLAYQLDNYILKNISQPINVEMLCKEFHYQKTNFYKVTHELYGISIMKHVRNLKIQVAKNLLSSTDIPINQIAAQIGMDDYNYFTKLFKQLEKCTPKEFRRNSIKKNISI</sequence>
<dbReference type="GO" id="GO:0043565">
    <property type="term" value="F:sequence-specific DNA binding"/>
    <property type="evidence" value="ECO:0007669"/>
    <property type="project" value="InterPro"/>
</dbReference>
<dbReference type="PANTHER" id="PTHR43280:SF2">
    <property type="entry name" value="HTH-TYPE TRANSCRIPTIONAL REGULATOR EXSA"/>
    <property type="match status" value="1"/>
</dbReference>